<gene>
    <name evidence="2" type="ORF">CfE428DRAFT_5695</name>
</gene>
<dbReference type="EMBL" id="ABVL01000028">
    <property type="protein sequence ID" value="EDY16732.1"/>
    <property type="molecule type" value="Genomic_DNA"/>
</dbReference>
<accession>B4D9X8</accession>
<keyword evidence="1" id="KW-0812">Transmembrane</keyword>
<dbReference type="AlphaFoldDB" id="B4D9X8"/>
<protein>
    <submittedName>
        <fullName evidence="2">Uncharacterized protein</fullName>
    </submittedName>
</protein>
<dbReference type="STRING" id="497964.CfE428DRAFT_5695"/>
<sequence length="62" mass="6881">MYAAKERPSPETFVELERQRRISEGVQFALGAGVFAVLALPTLGLARCRAILERRSNPAPIR</sequence>
<dbReference type="Proteomes" id="UP000005824">
    <property type="component" value="Unassembled WGS sequence"/>
</dbReference>
<dbReference type="InParanoid" id="B4D9X8"/>
<keyword evidence="3" id="KW-1185">Reference proteome</keyword>
<organism evidence="2 3">
    <name type="scientific">Chthoniobacter flavus Ellin428</name>
    <dbReference type="NCBI Taxonomy" id="497964"/>
    <lineage>
        <taxon>Bacteria</taxon>
        <taxon>Pseudomonadati</taxon>
        <taxon>Verrucomicrobiota</taxon>
        <taxon>Spartobacteria</taxon>
        <taxon>Chthoniobacterales</taxon>
        <taxon>Chthoniobacteraceae</taxon>
        <taxon>Chthoniobacter</taxon>
    </lineage>
</organism>
<reference evidence="2 3" key="1">
    <citation type="journal article" date="2011" name="J. Bacteriol.">
        <title>Genome sequence of Chthoniobacter flavus Ellin428, an aerobic heterotrophic soil bacterium.</title>
        <authorList>
            <person name="Kant R."/>
            <person name="van Passel M.W."/>
            <person name="Palva A."/>
            <person name="Lucas S."/>
            <person name="Lapidus A."/>
            <person name="Glavina Del Rio T."/>
            <person name="Dalin E."/>
            <person name="Tice H."/>
            <person name="Bruce D."/>
            <person name="Goodwin L."/>
            <person name="Pitluck S."/>
            <person name="Larimer F.W."/>
            <person name="Land M.L."/>
            <person name="Hauser L."/>
            <person name="Sangwan P."/>
            <person name="de Vos W.M."/>
            <person name="Janssen P.H."/>
            <person name="Smidt H."/>
        </authorList>
    </citation>
    <scope>NUCLEOTIDE SEQUENCE [LARGE SCALE GENOMIC DNA]</scope>
    <source>
        <strain evidence="2 3">Ellin428</strain>
    </source>
</reference>
<evidence type="ECO:0000256" key="1">
    <source>
        <dbReference type="SAM" id="Phobius"/>
    </source>
</evidence>
<proteinExistence type="predicted"/>
<keyword evidence="1" id="KW-1133">Transmembrane helix</keyword>
<name>B4D9X8_9BACT</name>
<evidence type="ECO:0000313" key="3">
    <source>
        <dbReference type="Proteomes" id="UP000005824"/>
    </source>
</evidence>
<keyword evidence="1" id="KW-0472">Membrane</keyword>
<evidence type="ECO:0000313" key="2">
    <source>
        <dbReference type="EMBL" id="EDY16732.1"/>
    </source>
</evidence>
<comment type="caution">
    <text evidence="2">The sequence shown here is derived from an EMBL/GenBank/DDBJ whole genome shotgun (WGS) entry which is preliminary data.</text>
</comment>
<feature type="transmembrane region" description="Helical" evidence="1">
    <location>
        <begin position="26"/>
        <end position="46"/>
    </location>
</feature>